<dbReference type="Proteomes" id="UP000887579">
    <property type="component" value="Unplaced"/>
</dbReference>
<protein>
    <submittedName>
        <fullName evidence="2">Uncharacterized protein</fullName>
    </submittedName>
</protein>
<sequence>MASFGAFSDDNIVVVVDDVDVNVGVDKIAVVEAADNEIFKFVIVVVVEITGASIVEDFLEDAVENEEICGRLFEI</sequence>
<name>A0AC34FG16_9BILA</name>
<reference evidence="2" key="1">
    <citation type="submission" date="2022-11" db="UniProtKB">
        <authorList>
            <consortium name="WormBaseParasite"/>
        </authorList>
    </citation>
    <scope>IDENTIFICATION</scope>
</reference>
<dbReference type="WBParaSite" id="ES5_v2.g16374.t1">
    <property type="protein sequence ID" value="ES5_v2.g16374.t1"/>
    <property type="gene ID" value="ES5_v2.g16374"/>
</dbReference>
<organism evidence="1 2">
    <name type="scientific">Panagrolaimus sp. ES5</name>
    <dbReference type="NCBI Taxonomy" id="591445"/>
    <lineage>
        <taxon>Eukaryota</taxon>
        <taxon>Metazoa</taxon>
        <taxon>Ecdysozoa</taxon>
        <taxon>Nematoda</taxon>
        <taxon>Chromadorea</taxon>
        <taxon>Rhabditida</taxon>
        <taxon>Tylenchina</taxon>
        <taxon>Panagrolaimomorpha</taxon>
        <taxon>Panagrolaimoidea</taxon>
        <taxon>Panagrolaimidae</taxon>
        <taxon>Panagrolaimus</taxon>
    </lineage>
</organism>
<proteinExistence type="predicted"/>
<evidence type="ECO:0000313" key="1">
    <source>
        <dbReference type="Proteomes" id="UP000887579"/>
    </source>
</evidence>
<accession>A0AC34FG16</accession>
<evidence type="ECO:0000313" key="2">
    <source>
        <dbReference type="WBParaSite" id="ES5_v2.g16374.t1"/>
    </source>
</evidence>